<gene>
    <name evidence="17" type="ORF">BOTBODRAFT_29327</name>
</gene>
<dbReference type="GO" id="GO:0009311">
    <property type="term" value="P:oligosaccharide metabolic process"/>
    <property type="evidence" value="ECO:0007669"/>
    <property type="project" value="UniProtKB-UniRule"/>
</dbReference>
<dbReference type="InterPro" id="IPR004888">
    <property type="entry name" value="Glycoside_hydrolase_63"/>
</dbReference>
<dbReference type="EC" id="3.2.1.106" evidence="11 13"/>
<evidence type="ECO:0000256" key="4">
    <source>
        <dbReference type="ARBA" id="ARBA00022801"/>
    </source>
</evidence>
<dbReference type="Gene3D" id="1.50.10.10">
    <property type="match status" value="1"/>
</dbReference>
<evidence type="ECO:0000256" key="9">
    <source>
        <dbReference type="ARBA" id="ARBA00023180"/>
    </source>
</evidence>
<dbReference type="AlphaFoldDB" id="A0A067MTH5"/>
<dbReference type="InParanoid" id="A0A067MTH5"/>
<evidence type="ECO:0000313" key="18">
    <source>
        <dbReference type="Proteomes" id="UP000027195"/>
    </source>
</evidence>
<dbReference type="Pfam" id="PF16923">
    <property type="entry name" value="Glyco_hydro_63N"/>
    <property type="match status" value="1"/>
</dbReference>
<evidence type="ECO:0000313" key="17">
    <source>
        <dbReference type="EMBL" id="KDQ18015.1"/>
    </source>
</evidence>
<dbReference type="InterPro" id="IPR008928">
    <property type="entry name" value="6-hairpin_glycosidase_sf"/>
</dbReference>
<feature type="domain" description="Glycosyl hydrolase family 63 C-terminal" evidence="15">
    <location>
        <begin position="298"/>
        <end position="803"/>
    </location>
</feature>
<feature type="chain" id="PRO_5001641621" description="Mannosyl-oligosaccharide glucosidase" evidence="14">
    <location>
        <begin position="20"/>
        <end position="805"/>
    </location>
</feature>
<evidence type="ECO:0000259" key="16">
    <source>
        <dbReference type="Pfam" id="PF16923"/>
    </source>
</evidence>
<dbReference type="InterPro" id="IPR038518">
    <property type="entry name" value="Glyco_hydro_63N_sf"/>
</dbReference>
<dbReference type="InterPro" id="IPR031335">
    <property type="entry name" value="Glyco_hydro_63_C"/>
</dbReference>
<dbReference type="OrthoDB" id="410058at2759"/>
<proteinExistence type="inferred from homology"/>
<evidence type="ECO:0000256" key="11">
    <source>
        <dbReference type="ARBA" id="ARBA00038888"/>
    </source>
</evidence>
<keyword evidence="8" id="KW-0472">Membrane</keyword>
<keyword evidence="6" id="KW-0735">Signal-anchor</keyword>
<reference evidence="18" key="1">
    <citation type="journal article" date="2014" name="Proc. Natl. Acad. Sci. U.S.A.">
        <title>Extensive sampling of basidiomycete genomes demonstrates inadequacy of the white-rot/brown-rot paradigm for wood decay fungi.</title>
        <authorList>
            <person name="Riley R."/>
            <person name="Salamov A.A."/>
            <person name="Brown D.W."/>
            <person name="Nagy L.G."/>
            <person name="Floudas D."/>
            <person name="Held B.W."/>
            <person name="Levasseur A."/>
            <person name="Lombard V."/>
            <person name="Morin E."/>
            <person name="Otillar R."/>
            <person name="Lindquist E.A."/>
            <person name="Sun H."/>
            <person name="LaButti K.M."/>
            <person name="Schmutz J."/>
            <person name="Jabbour D."/>
            <person name="Luo H."/>
            <person name="Baker S.E."/>
            <person name="Pisabarro A.G."/>
            <person name="Walton J.D."/>
            <person name="Blanchette R.A."/>
            <person name="Henrissat B."/>
            <person name="Martin F."/>
            <person name="Cullen D."/>
            <person name="Hibbett D.S."/>
            <person name="Grigoriev I.V."/>
        </authorList>
    </citation>
    <scope>NUCLEOTIDE SEQUENCE [LARGE SCALE GENOMIC DNA]</scope>
    <source>
        <strain evidence="18">FD-172 SS1</strain>
    </source>
</reference>
<evidence type="ECO:0000256" key="13">
    <source>
        <dbReference type="RuleBase" id="RU368089"/>
    </source>
</evidence>
<dbReference type="FunCoup" id="A0A067MTH5">
    <property type="interactions" value="402"/>
</dbReference>
<dbReference type="GO" id="GO:0006487">
    <property type="term" value="P:protein N-linked glycosylation"/>
    <property type="evidence" value="ECO:0007669"/>
    <property type="project" value="UniProtKB-UniRule"/>
</dbReference>
<dbReference type="FunFam" id="1.50.10.10:FF:000027">
    <property type="entry name" value="Probable mannosyl-oligosaccharide glucosidase"/>
    <property type="match status" value="1"/>
</dbReference>
<comment type="function">
    <text evidence="13">Cleaves the distal alpha 1,2-linked glucose residue from the Glc(3)Man(9)GlcNAc(2) oligosaccharide precursor.</text>
</comment>
<dbReference type="STRING" id="930990.A0A067MTH5"/>
<dbReference type="InterPro" id="IPR012341">
    <property type="entry name" value="6hp_glycosidase-like_sf"/>
</dbReference>
<comment type="catalytic activity">
    <reaction evidence="12 13">
        <text>N(4)-(alpha-D-Glc-(1-&gt;2)-alpha-D-Glc-(1-&gt;3)-alpha-D-Glc-(1-&gt;3)-alpha-D-Man-(1-&gt;2)-alpha-D-Man-(1-&gt;2)-alpha-D-Man-(1-&gt;3)-[alpha-D-Man-(1-&gt;2)-alpha-D-Man-(1-&gt;3)-[alpha-D-Man-(1-&gt;2)-alpha-D-Man-(1-&gt;6)]-alpha-D-Man-(1-&gt;6)]-beta-D-Man-(1-&gt;4)-beta-D-GlcNAc-(1-&gt;4)-beta-D-GlcNAc)-L-asparaginyl-[protein] + H2O = N(4)-(alpha-D-Glc-(1-&gt;3)-alpha-D-Glc-(1-&gt;3)-alpha-D-Man-(1-&gt;2)-alpha-D-Man-(1-&gt;2)-alpha-D-Man-(1-&gt;3)-[alpha-D-Man-(1-&gt;2)-alpha-D-Man-(1-&gt;3)-[alpha-D-Man-(1-&gt;2)-alpha-D-Man-(1-&gt;6)]-alpha-D-Man-(1-&gt;6)]-beta-D-Man-(1-&gt;4)-beta-D-GlcNAc-(1-&gt;4)-beta-D-GlcNAc)-L-asparaginyl-[protein] + beta-D-glucose</text>
        <dbReference type="Rhea" id="RHEA:55988"/>
        <dbReference type="Rhea" id="RHEA-COMP:12806"/>
        <dbReference type="Rhea" id="RHEA-COMP:14355"/>
        <dbReference type="ChEBI" id="CHEBI:15377"/>
        <dbReference type="ChEBI" id="CHEBI:15903"/>
        <dbReference type="ChEBI" id="CHEBI:59082"/>
        <dbReference type="ChEBI" id="CHEBI:132537"/>
        <dbReference type="EC" id="3.2.1.106"/>
    </reaction>
</comment>
<dbReference type="HOGENOM" id="CLU_007380_1_0_1"/>
<comment type="similarity">
    <text evidence="2 13">Belongs to the glycosyl hydrolase 63 family.</text>
</comment>
<evidence type="ECO:0000256" key="2">
    <source>
        <dbReference type="ARBA" id="ARBA00010833"/>
    </source>
</evidence>
<keyword evidence="7" id="KW-1133">Transmembrane helix</keyword>
<organism evidence="17 18">
    <name type="scientific">Botryobasidium botryosum (strain FD-172 SS1)</name>
    <dbReference type="NCBI Taxonomy" id="930990"/>
    <lineage>
        <taxon>Eukaryota</taxon>
        <taxon>Fungi</taxon>
        <taxon>Dikarya</taxon>
        <taxon>Basidiomycota</taxon>
        <taxon>Agaricomycotina</taxon>
        <taxon>Agaricomycetes</taxon>
        <taxon>Cantharellales</taxon>
        <taxon>Botryobasidiaceae</taxon>
        <taxon>Botryobasidium</taxon>
    </lineage>
</organism>
<feature type="domain" description="Glycosyl hydrolase family 63 N-terminal" evidence="16">
    <location>
        <begin position="31"/>
        <end position="255"/>
    </location>
</feature>
<dbReference type="PANTHER" id="PTHR10412">
    <property type="entry name" value="MANNOSYL-OLIGOSACCHARIDE GLUCOSIDASE"/>
    <property type="match status" value="1"/>
</dbReference>
<sequence length="805" mass="91049">MRALLIAASFALASANAQSYPMLSNGTDSQSLFWGTYRPNLYFGLRPRLPESLMAGLMWFGTHDYQSFAQARHSCEQSDDLDGYTWVEHDPRVGGVQVLKDGKNNVILTTEWLKFPGGENGGSWAARIKGRPLDPSAISRNALTFYFGMEGLGGLSLENEESEHGLEGVVKLTGTSPDLGDFSIRIEDGPTNKPVTYGAHAEDFKEQFGKTQFLGIPAKSGTVWKAKDILMQNIVETGRAIAGTYGEGNAPDPSFVLKLSNEVYDSSNLYAFQKMFEGEFQFDVYFDSEGVESKPDAKSFTESIELFSKTFTNRFTETFPLAPDFPETYLLFSKAITSNLMGGIGYFYGTSIVDRSFTHEWDDEESFMAEEDREAKKAPELVAAKALLTATPSRSFFPRGFYWDEGFHLLIVGAWDNDLSLEIVKSWVDLIDDDGWVGREQILGEEARSKVPQEFQTQFPTYANPPTLTMALTAFIDRLRAQSDPLEAQLGFGDGQQLPFATPSSSTPASSNHLLTNPDAAREYLRSIYPALKRHFAWFRRTQKGQIRQWGRHPRSRTEAYRWRGRTEDHVLTSGLDDYPRAKPPHVGELHVDLISWVGFFSRTMRSIAEFMGEREDEMEYIAIEKGVLENIEDLHWNEEEKMYCDVSVDEDEESYHVCHKGYISLFPFLLGLLPPSSPHLGHILELVHSPDHLWSPYGIRSLSASHPLFGQGENYWRGPIWVQMNYLALSVLHKTYAAEPGPYQELAKTIYTELRMNIIKNVQKEYARTGYVWEQYDALTGEGKRSHPFTGWTSLVTLIIAEKY</sequence>
<keyword evidence="10 13" id="KW-0326">Glycosidase</keyword>
<dbReference type="SUPFAM" id="SSF48208">
    <property type="entry name" value="Six-hairpin glycosidases"/>
    <property type="match status" value="1"/>
</dbReference>
<evidence type="ECO:0000256" key="3">
    <source>
        <dbReference type="ARBA" id="ARBA00022692"/>
    </source>
</evidence>
<accession>A0A067MTH5</accession>
<dbReference type="Proteomes" id="UP000027195">
    <property type="component" value="Unassembled WGS sequence"/>
</dbReference>
<name>A0A067MTH5_BOTB1</name>
<keyword evidence="18" id="KW-1185">Reference proteome</keyword>
<evidence type="ECO:0000259" key="15">
    <source>
        <dbReference type="Pfam" id="PF03200"/>
    </source>
</evidence>
<comment type="subcellular location">
    <subcellularLocation>
        <location evidence="1 13">Endoplasmic reticulum membrane</location>
        <topology evidence="1 13">Single-pass type II membrane protein</topology>
    </subcellularLocation>
</comment>
<keyword evidence="14" id="KW-0732">Signal</keyword>
<evidence type="ECO:0000256" key="12">
    <source>
        <dbReference type="ARBA" id="ARBA00052431"/>
    </source>
</evidence>
<protein>
    <recommendedName>
        <fullName evidence="11 13">Mannosyl-oligosaccharide glucosidase</fullName>
        <ecNumber evidence="11 13">3.2.1.106</ecNumber>
    </recommendedName>
</protein>
<dbReference type="GO" id="GO:0005789">
    <property type="term" value="C:endoplasmic reticulum membrane"/>
    <property type="evidence" value="ECO:0007669"/>
    <property type="project" value="UniProtKB-SubCell"/>
</dbReference>
<keyword evidence="9" id="KW-0325">Glycoprotein</keyword>
<evidence type="ECO:0000256" key="1">
    <source>
        <dbReference type="ARBA" id="ARBA00004648"/>
    </source>
</evidence>
<evidence type="ECO:0000256" key="6">
    <source>
        <dbReference type="ARBA" id="ARBA00022968"/>
    </source>
</evidence>
<evidence type="ECO:0000256" key="8">
    <source>
        <dbReference type="ARBA" id="ARBA00023136"/>
    </source>
</evidence>
<dbReference type="Gene3D" id="2.70.98.110">
    <property type="entry name" value="Glycosyl hydrolase family 63, N-terminal domain"/>
    <property type="match status" value="1"/>
</dbReference>
<keyword evidence="3" id="KW-0812">Transmembrane</keyword>
<feature type="signal peptide" evidence="14">
    <location>
        <begin position="1"/>
        <end position="19"/>
    </location>
</feature>
<dbReference type="EMBL" id="KL198022">
    <property type="protein sequence ID" value="KDQ18015.1"/>
    <property type="molecule type" value="Genomic_DNA"/>
</dbReference>
<dbReference type="Pfam" id="PF03200">
    <property type="entry name" value="Glyco_hydro_63"/>
    <property type="match status" value="1"/>
</dbReference>
<evidence type="ECO:0000256" key="10">
    <source>
        <dbReference type="ARBA" id="ARBA00023295"/>
    </source>
</evidence>
<keyword evidence="5 13" id="KW-0256">Endoplasmic reticulum</keyword>
<keyword evidence="4 13" id="KW-0378">Hydrolase</keyword>
<dbReference type="InterPro" id="IPR031631">
    <property type="entry name" value="Glyco_hydro_63N"/>
</dbReference>
<evidence type="ECO:0000256" key="7">
    <source>
        <dbReference type="ARBA" id="ARBA00022989"/>
    </source>
</evidence>
<dbReference type="PANTHER" id="PTHR10412:SF11">
    <property type="entry name" value="MANNOSYL-OLIGOSACCHARIDE GLUCOSIDASE"/>
    <property type="match status" value="1"/>
</dbReference>
<evidence type="ECO:0000256" key="5">
    <source>
        <dbReference type="ARBA" id="ARBA00022824"/>
    </source>
</evidence>
<evidence type="ECO:0000256" key="14">
    <source>
        <dbReference type="SAM" id="SignalP"/>
    </source>
</evidence>
<dbReference type="GO" id="GO:0004573">
    <property type="term" value="F:Glc3Man9GlcNAc2 oligosaccharide glucosidase activity"/>
    <property type="evidence" value="ECO:0007669"/>
    <property type="project" value="UniProtKB-UniRule"/>
</dbReference>